<organism evidence="2 3">
    <name type="scientific">Dendrothele bispora (strain CBS 962.96)</name>
    <dbReference type="NCBI Taxonomy" id="1314807"/>
    <lineage>
        <taxon>Eukaryota</taxon>
        <taxon>Fungi</taxon>
        <taxon>Dikarya</taxon>
        <taxon>Basidiomycota</taxon>
        <taxon>Agaricomycotina</taxon>
        <taxon>Agaricomycetes</taxon>
        <taxon>Agaricomycetidae</taxon>
        <taxon>Agaricales</taxon>
        <taxon>Agaricales incertae sedis</taxon>
        <taxon>Dendrothele</taxon>
    </lineage>
</organism>
<sequence length="155" mass="17658">MRARLLRKERVTRCESNWRQTGSCLVAKALSRGSPKGDAKLKPALANRWVRGKGGKRKNKKLTIELYVRWVKRERTRKDVPIELYVRWVKRERTRGKKESKTTQAIYCSTVQASGGMKQSSGQSSDTNDVSEKGGQYTVVYNGPKSPRCIDRGQL</sequence>
<dbReference type="Proteomes" id="UP000297245">
    <property type="component" value="Unassembled WGS sequence"/>
</dbReference>
<proteinExistence type="predicted"/>
<keyword evidence="3" id="KW-1185">Reference proteome</keyword>
<reference evidence="2 3" key="1">
    <citation type="journal article" date="2019" name="Nat. Ecol. Evol.">
        <title>Megaphylogeny resolves global patterns of mushroom evolution.</title>
        <authorList>
            <person name="Varga T."/>
            <person name="Krizsan K."/>
            <person name="Foldi C."/>
            <person name="Dima B."/>
            <person name="Sanchez-Garcia M."/>
            <person name="Sanchez-Ramirez S."/>
            <person name="Szollosi G.J."/>
            <person name="Szarkandi J.G."/>
            <person name="Papp V."/>
            <person name="Albert L."/>
            <person name="Andreopoulos W."/>
            <person name="Angelini C."/>
            <person name="Antonin V."/>
            <person name="Barry K.W."/>
            <person name="Bougher N.L."/>
            <person name="Buchanan P."/>
            <person name="Buyck B."/>
            <person name="Bense V."/>
            <person name="Catcheside P."/>
            <person name="Chovatia M."/>
            <person name="Cooper J."/>
            <person name="Damon W."/>
            <person name="Desjardin D."/>
            <person name="Finy P."/>
            <person name="Geml J."/>
            <person name="Haridas S."/>
            <person name="Hughes K."/>
            <person name="Justo A."/>
            <person name="Karasinski D."/>
            <person name="Kautmanova I."/>
            <person name="Kiss B."/>
            <person name="Kocsube S."/>
            <person name="Kotiranta H."/>
            <person name="LaButti K.M."/>
            <person name="Lechner B.E."/>
            <person name="Liimatainen K."/>
            <person name="Lipzen A."/>
            <person name="Lukacs Z."/>
            <person name="Mihaltcheva S."/>
            <person name="Morgado L.N."/>
            <person name="Niskanen T."/>
            <person name="Noordeloos M.E."/>
            <person name="Ohm R.A."/>
            <person name="Ortiz-Santana B."/>
            <person name="Ovrebo C."/>
            <person name="Racz N."/>
            <person name="Riley R."/>
            <person name="Savchenko A."/>
            <person name="Shiryaev A."/>
            <person name="Soop K."/>
            <person name="Spirin V."/>
            <person name="Szebenyi C."/>
            <person name="Tomsovsky M."/>
            <person name="Tulloss R.E."/>
            <person name="Uehling J."/>
            <person name="Grigoriev I.V."/>
            <person name="Vagvolgyi C."/>
            <person name="Papp T."/>
            <person name="Martin F.M."/>
            <person name="Miettinen O."/>
            <person name="Hibbett D.S."/>
            <person name="Nagy L.G."/>
        </authorList>
    </citation>
    <scope>NUCLEOTIDE SEQUENCE [LARGE SCALE GENOMIC DNA]</scope>
    <source>
        <strain evidence="2 3">CBS 962.96</strain>
    </source>
</reference>
<dbReference type="EMBL" id="ML179885">
    <property type="protein sequence ID" value="THU80641.1"/>
    <property type="molecule type" value="Genomic_DNA"/>
</dbReference>
<protein>
    <submittedName>
        <fullName evidence="2">Uncharacterized protein</fullName>
    </submittedName>
</protein>
<name>A0A4S8KXR2_DENBC</name>
<feature type="region of interest" description="Disordered" evidence="1">
    <location>
        <begin position="115"/>
        <end position="155"/>
    </location>
</feature>
<evidence type="ECO:0000256" key="1">
    <source>
        <dbReference type="SAM" id="MobiDB-lite"/>
    </source>
</evidence>
<accession>A0A4S8KXR2</accession>
<evidence type="ECO:0000313" key="2">
    <source>
        <dbReference type="EMBL" id="THU80641.1"/>
    </source>
</evidence>
<dbReference type="AlphaFoldDB" id="A0A4S8KXR2"/>
<gene>
    <name evidence="2" type="ORF">K435DRAFT_809720</name>
</gene>
<feature type="compositionally biased region" description="Low complexity" evidence="1">
    <location>
        <begin position="115"/>
        <end position="125"/>
    </location>
</feature>
<evidence type="ECO:0000313" key="3">
    <source>
        <dbReference type="Proteomes" id="UP000297245"/>
    </source>
</evidence>